<dbReference type="EMBL" id="VIWY01000005">
    <property type="protein sequence ID" value="TWG12866.1"/>
    <property type="molecule type" value="Genomic_DNA"/>
</dbReference>
<evidence type="ECO:0000313" key="1">
    <source>
        <dbReference type="EMBL" id="TWG12866.1"/>
    </source>
</evidence>
<dbReference type="Proteomes" id="UP000320239">
    <property type="component" value="Unassembled WGS sequence"/>
</dbReference>
<evidence type="ECO:0008006" key="3">
    <source>
        <dbReference type="Google" id="ProtNLM"/>
    </source>
</evidence>
<gene>
    <name evidence="1" type="ORF">FHX34_105734</name>
</gene>
<proteinExistence type="predicted"/>
<keyword evidence="2" id="KW-1185">Reference proteome</keyword>
<sequence>MRMSCNRVKLMGTHEIKVRLGSISRQRVNQLTAKAHFPKPVADLEQGRVWLADDIEKWISTHRAAADPAS</sequence>
<organism evidence="1 2">
    <name type="scientific">Actinoplanes teichomyceticus</name>
    <dbReference type="NCBI Taxonomy" id="1867"/>
    <lineage>
        <taxon>Bacteria</taxon>
        <taxon>Bacillati</taxon>
        <taxon>Actinomycetota</taxon>
        <taxon>Actinomycetes</taxon>
        <taxon>Micromonosporales</taxon>
        <taxon>Micromonosporaceae</taxon>
        <taxon>Actinoplanes</taxon>
    </lineage>
</organism>
<comment type="caution">
    <text evidence="1">The sequence shown here is derived from an EMBL/GenBank/DDBJ whole genome shotgun (WGS) entry which is preliminary data.</text>
</comment>
<accession>A0A561VML8</accession>
<dbReference type="AlphaFoldDB" id="A0A561VML8"/>
<evidence type="ECO:0000313" key="2">
    <source>
        <dbReference type="Proteomes" id="UP000320239"/>
    </source>
</evidence>
<protein>
    <recommendedName>
        <fullName evidence="3">AlpA family transcriptional regulator</fullName>
    </recommendedName>
</protein>
<name>A0A561VML8_ACTTI</name>
<reference evidence="1 2" key="1">
    <citation type="submission" date="2019-06" db="EMBL/GenBank/DDBJ databases">
        <title>Sequencing the genomes of 1000 actinobacteria strains.</title>
        <authorList>
            <person name="Klenk H.-P."/>
        </authorList>
    </citation>
    <scope>NUCLEOTIDE SEQUENCE [LARGE SCALE GENOMIC DNA]</scope>
    <source>
        <strain evidence="1 2">DSM 43866</strain>
    </source>
</reference>